<evidence type="ECO:0000313" key="1">
    <source>
        <dbReference type="EMBL" id="CRY94535.1"/>
    </source>
</evidence>
<name>A0A0H5PZC0_9ZZZZ</name>
<accession>A0A0H5PZC0</accession>
<protein>
    <submittedName>
        <fullName evidence="1">Uncharacterized protein</fullName>
    </submittedName>
</protein>
<geneLocation type="plasmid" evidence="1">
    <name>pRGRH0273</name>
</geneLocation>
<organism evidence="1">
    <name type="scientific">uncultured prokaryote</name>
    <dbReference type="NCBI Taxonomy" id="198431"/>
    <lineage>
        <taxon>unclassified sequences</taxon>
        <taxon>environmental samples</taxon>
    </lineage>
</organism>
<dbReference type="AlphaFoldDB" id="A0A0H5PZC0"/>
<proteinExistence type="predicted"/>
<dbReference type="EMBL" id="LN852945">
    <property type="protein sequence ID" value="CRY94535.1"/>
    <property type="molecule type" value="Genomic_DNA"/>
</dbReference>
<reference evidence="1" key="2">
    <citation type="submission" date="2015-07" db="EMBL/GenBank/DDBJ databases">
        <title>Plasmids, circular viruses and viroids from rat gut.</title>
        <authorList>
            <person name="Jorgensen T.J."/>
            <person name="Hansen M.A."/>
            <person name="Xu Z."/>
            <person name="Tabak M.A."/>
            <person name="Sorensen S.J."/>
            <person name="Hansen L.H."/>
        </authorList>
    </citation>
    <scope>NUCLEOTIDE SEQUENCE</scope>
    <source>
        <plasmid evidence="1">pRGRH0273</plasmid>
    </source>
</reference>
<sequence length="76" mass="8823">MVTVLGSALKHGCSEEDILHALNVFLFDYVESEDPRKVVRVGYDTHARLLEIGFMEDGERVTVFHAMKARRRYLQR</sequence>
<keyword evidence="1" id="KW-0614">Plasmid</keyword>
<reference evidence="1" key="1">
    <citation type="submission" date="2015-06" db="EMBL/GenBank/DDBJ databases">
        <authorList>
            <person name="Joergensen T."/>
        </authorList>
    </citation>
    <scope>NUCLEOTIDE SEQUENCE</scope>
    <source>
        <plasmid evidence="1">pRGRH0273</plasmid>
    </source>
</reference>